<feature type="compositionally biased region" description="Low complexity" evidence="1">
    <location>
        <begin position="249"/>
        <end position="266"/>
    </location>
</feature>
<dbReference type="SUPFAM" id="SSF48452">
    <property type="entry name" value="TPR-like"/>
    <property type="match status" value="1"/>
</dbReference>
<feature type="compositionally biased region" description="Low complexity" evidence="1">
    <location>
        <begin position="802"/>
        <end position="814"/>
    </location>
</feature>
<feature type="region of interest" description="Disordered" evidence="1">
    <location>
        <begin position="878"/>
        <end position="911"/>
    </location>
</feature>
<accession>A0A7S3VT18</accession>
<feature type="compositionally biased region" description="Low complexity" evidence="1">
    <location>
        <begin position="730"/>
        <end position="743"/>
    </location>
</feature>
<protein>
    <submittedName>
        <fullName evidence="2">Uncharacterized protein</fullName>
    </submittedName>
</protein>
<feature type="compositionally biased region" description="Low complexity" evidence="1">
    <location>
        <begin position="625"/>
        <end position="638"/>
    </location>
</feature>
<reference evidence="2" key="1">
    <citation type="submission" date="2021-01" db="EMBL/GenBank/DDBJ databases">
        <authorList>
            <person name="Corre E."/>
            <person name="Pelletier E."/>
            <person name="Niang G."/>
            <person name="Scheremetjew M."/>
            <person name="Finn R."/>
            <person name="Kale V."/>
            <person name="Holt S."/>
            <person name="Cochrane G."/>
            <person name="Meng A."/>
            <person name="Brown T."/>
            <person name="Cohen L."/>
        </authorList>
    </citation>
    <scope>NUCLEOTIDE SEQUENCE</scope>
    <source>
        <strain evidence="2">CCMP1320</strain>
    </source>
</reference>
<dbReference type="InterPro" id="IPR011990">
    <property type="entry name" value="TPR-like_helical_dom_sf"/>
</dbReference>
<evidence type="ECO:0000256" key="1">
    <source>
        <dbReference type="SAM" id="MobiDB-lite"/>
    </source>
</evidence>
<gene>
    <name evidence="2" type="ORF">DTER00134_LOCUS20925</name>
</gene>
<feature type="region of interest" description="Disordered" evidence="1">
    <location>
        <begin position="173"/>
        <end position="362"/>
    </location>
</feature>
<sequence>MMMEQSFITFCPTYQQFRAHASFVPELEDFAVSERQFVKLLSQVEMHWGGGGLGTGDLTILFNRAASGSAPALGGRGSVCNMLVGSAGYLTYEGVRSICKVISARTNKARQSFVANTIALAEEAAELEASMEAAAQRPSFAGEENPMLEILRKSFGASSVRNFSRLHTIKSVVSGGRSRRERSPPRRPAAASKLSASMSECEHPYPVAEGSSDDEEVWQEIMPGRRPKIPSHPKVCLQPLLPLPDQSTAKGPSAAAGSPSAAAAEALQGRPPENDTAAEGAQGQALAPEGDAAPCQQPQGEPVQGEITSPPYSPDAAQSPSAHKAASVSFGMGDPPPAHPHKHERLNRPNSGLGREADVLTRGGGAGGISSLWLQGDPPVLVKETLLPPACEFSSVRTVINKIQALMAADDFNAVGPQLVPLRADWEGAVADKFVRDASRRAKLAKQAKAKNKASGAAVEEVPEEEDDSPKEVPAEAAVWLLLVAGRCALASGKLESAKAFMHTAGTYLNELPLNHSYHTTVPMCQGTVAYLSGDFTAAAQHFTTAHARAQSVAGCSCNPLAARNAAASLNNWGAAVAMLGEKSLAVRCFRSALSLLDTRSPPGLATAPPKPPPPDPAPAKSKQRPATAPAGKGKAAPPRAPAWGGGGSLDTPAATIAAANLRRVLQASFASNLTFSTIPSHHHPHSSRFPYPSYGRGSGDQLPAAATVSLQGSLAPSNSSGLRGSMRPASAHPSVSSSTSMAQNLAKATTSPHLLSGFALASNPAPSTHQHNHRQPPYPHTSLMPGAQQPPLDQPAPSRLAPSASHPTSSHAAMGAQGSTAAGGTFRNTQAVEAEGTVHTPSPLKTFISSVISSKPSQGPVESVPKWAVRATEASIEEKVKKKGGSSGSNKPAPKKGGDGKGAPKKKKPAGFQLTYPADYYGQPSYSVANIKGLAAPKKKKGAAK</sequence>
<evidence type="ECO:0000313" key="2">
    <source>
        <dbReference type="EMBL" id="CAE0505852.1"/>
    </source>
</evidence>
<dbReference type="AlphaFoldDB" id="A0A7S3VT18"/>
<feature type="compositionally biased region" description="Pro residues" evidence="1">
    <location>
        <begin position="609"/>
        <end position="618"/>
    </location>
</feature>
<feature type="compositionally biased region" description="Polar residues" evidence="1">
    <location>
        <begin position="709"/>
        <end position="723"/>
    </location>
</feature>
<feature type="region of interest" description="Disordered" evidence="1">
    <location>
        <begin position="600"/>
        <end position="648"/>
    </location>
</feature>
<proteinExistence type="predicted"/>
<organism evidence="2">
    <name type="scientific">Dunaliella tertiolecta</name>
    <name type="common">Green alga</name>
    <dbReference type="NCBI Taxonomy" id="3047"/>
    <lineage>
        <taxon>Eukaryota</taxon>
        <taxon>Viridiplantae</taxon>
        <taxon>Chlorophyta</taxon>
        <taxon>core chlorophytes</taxon>
        <taxon>Chlorophyceae</taxon>
        <taxon>CS clade</taxon>
        <taxon>Chlamydomonadales</taxon>
        <taxon>Dunaliellaceae</taxon>
        <taxon>Dunaliella</taxon>
    </lineage>
</organism>
<dbReference type="Gene3D" id="1.25.40.10">
    <property type="entry name" value="Tetratricopeptide repeat domain"/>
    <property type="match status" value="1"/>
</dbReference>
<name>A0A7S3VT18_DUNTE</name>
<dbReference type="EMBL" id="HBIP01034287">
    <property type="protein sequence ID" value="CAE0505852.1"/>
    <property type="molecule type" value="Transcribed_RNA"/>
</dbReference>
<feature type="region of interest" description="Disordered" evidence="1">
    <location>
        <begin position="677"/>
        <end position="824"/>
    </location>
</feature>